<dbReference type="AlphaFoldDB" id="A0A1L9QRT3"/>
<dbReference type="Proteomes" id="UP000183940">
    <property type="component" value="Unassembled WGS sequence"/>
</dbReference>
<reference evidence="1" key="1">
    <citation type="submission" date="2016-10" db="EMBL/GenBank/DDBJ databases">
        <title>CRISPR-Cas defence system in Roseofilum reptotaenium: evidence of a bacteriophage-cyanobacterium arms race in the coral black band disease.</title>
        <authorList>
            <person name="Buerger P."/>
            <person name="Wood-Charlson E.M."/>
            <person name="Weynberg K.D."/>
            <person name="Willis B."/>
            <person name="Van Oppen M.J."/>
        </authorList>
    </citation>
    <scope>NUCLEOTIDE SEQUENCE [LARGE SCALE GENOMIC DNA]</scope>
    <source>
        <strain evidence="1">AO1-A</strain>
    </source>
</reference>
<dbReference type="GO" id="GO:0000049">
    <property type="term" value="F:tRNA binding"/>
    <property type="evidence" value="ECO:0007669"/>
    <property type="project" value="TreeGrafter"/>
</dbReference>
<dbReference type="Pfam" id="PF13671">
    <property type="entry name" value="AAA_33"/>
    <property type="match status" value="1"/>
</dbReference>
<name>A0A1L9QRT3_9CYAN</name>
<gene>
    <name evidence="1" type="ORF">BI308_11425</name>
</gene>
<evidence type="ECO:0000313" key="2">
    <source>
        <dbReference type="Proteomes" id="UP000183940"/>
    </source>
</evidence>
<dbReference type="InterPro" id="IPR017101">
    <property type="entry name" value="P-loop_ATP/GTP-bd_All4644_prd"/>
</dbReference>
<dbReference type="PANTHER" id="PTHR20873">
    <property type="entry name" value="L-SERYL-TRNA(SEC) KINASE"/>
    <property type="match status" value="1"/>
</dbReference>
<proteinExistence type="predicted"/>
<keyword evidence="2" id="KW-1185">Reference proteome</keyword>
<dbReference type="SUPFAM" id="SSF52540">
    <property type="entry name" value="P-loop containing nucleoside triphosphate hydrolases"/>
    <property type="match status" value="1"/>
</dbReference>
<organism evidence="1 2">
    <name type="scientific">Roseofilum reptotaenium AO1-A</name>
    <dbReference type="NCBI Taxonomy" id="1925591"/>
    <lineage>
        <taxon>Bacteria</taxon>
        <taxon>Bacillati</taxon>
        <taxon>Cyanobacteriota</taxon>
        <taxon>Cyanophyceae</taxon>
        <taxon>Desertifilales</taxon>
        <taxon>Desertifilaceae</taxon>
        <taxon>Roseofilum</taxon>
    </lineage>
</organism>
<protein>
    <submittedName>
        <fullName evidence="1">AAA family ATPase</fullName>
    </submittedName>
</protein>
<dbReference type="GO" id="GO:0016301">
    <property type="term" value="F:kinase activity"/>
    <property type="evidence" value="ECO:0007669"/>
    <property type="project" value="TreeGrafter"/>
</dbReference>
<sequence length="163" mass="18710">MTDSCRLILLIGLPGSGKSTLAHQLMAAWPTYRLVSTDAIRRQLFGNAAVQGDWRLIWNQVRLQFQSALLEGAPTIYDATNAKRANRHDVIQLGRELGFSSITGIWIRTRLQECLARNRSRDRQVPEEVILTMYRQLWGAPPSLSEGMNHLIFYQPRRELYDD</sequence>
<dbReference type="Gene3D" id="3.40.50.300">
    <property type="entry name" value="P-loop containing nucleotide triphosphate hydrolases"/>
    <property type="match status" value="1"/>
</dbReference>
<dbReference type="PANTHER" id="PTHR20873:SF0">
    <property type="entry name" value="L-SERYL-TRNA(SEC) KINASE"/>
    <property type="match status" value="1"/>
</dbReference>
<evidence type="ECO:0000313" key="1">
    <source>
        <dbReference type="EMBL" id="OJJ25400.1"/>
    </source>
</evidence>
<accession>A0A1L9QRT3</accession>
<dbReference type="InterPro" id="IPR027417">
    <property type="entry name" value="P-loop_NTPase"/>
</dbReference>
<dbReference type="STRING" id="1925591.BI308_11425"/>
<dbReference type="EMBL" id="MLAW01000017">
    <property type="protein sequence ID" value="OJJ25400.1"/>
    <property type="molecule type" value="Genomic_DNA"/>
</dbReference>
<dbReference type="InterPro" id="IPR052648">
    <property type="entry name" value="Ser-tRNA(Sec)_kinase"/>
</dbReference>
<dbReference type="PIRSF" id="PIRSF037081">
    <property type="entry name" value="P-loop_All4644_prd"/>
    <property type="match status" value="1"/>
</dbReference>
<comment type="caution">
    <text evidence="1">The sequence shown here is derived from an EMBL/GenBank/DDBJ whole genome shotgun (WGS) entry which is preliminary data.</text>
</comment>